<name>A0A8K0UW21_9AGAR</name>
<feature type="compositionally biased region" description="Basic and acidic residues" evidence="1">
    <location>
        <begin position="10"/>
        <end position="48"/>
    </location>
</feature>
<sequence>MRYEGSSSKQYRDTDDWRPPSDRYDEYSPSKDRSRRGRGDDVDHRGDSDAWAPTFGSRQSKSNTSRADNYGEGNGGSGKLGWTPPARYDDREADFSKWSPKDNKSGRLNDKNRNRWDSHDKQKDWGRDGKDLGTREWQSDNGWESRRRATSDDAGRRSGDNAQAGTSSMNERGGIWDRSWEPAPSWRQQQNQGGNTSHNTNANNSSNRSGDQQQAQGQRKSRHKNKKKNRQKQHDNNMNTNNGNTNGTATGSNAVKPQREQDRGWQRDDSHLNK</sequence>
<protein>
    <submittedName>
        <fullName evidence="2">Uncharacterized protein</fullName>
    </submittedName>
</protein>
<feature type="compositionally biased region" description="Low complexity" evidence="1">
    <location>
        <begin position="236"/>
        <end position="253"/>
    </location>
</feature>
<organism evidence="2 3">
    <name type="scientific">Cristinia sonorae</name>
    <dbReference type="NCBI Taxonomy" id="1940300"/>
    <lineage>
        <taxon>Eukaryota</taxon>
        <taxon>Fungi</taxon>
        <taxon>Dikarya</taxon>
        <taxon>Basidiomycota</taxon>
        <taxon>Agaricomycotina</taxon>
        <taxon>Agaricomycetes</taxon>
        <taxon>Agaricomycetidae</taxon>
        <taxon>Agaricales</taxon>
        <taxon>Pleurotineae</taxon>
        <taxon>Stephanosporaceae</taxon>
        <taxon>Cristinia</taxon>
    </lineage>
</organism>
<feature type="compositionally biased region" description="Basic and acidic residues" evidence="1">
    <location>
        <begin position="257"/>
        <end position="274"/>
    </location>
</feature>
<reference evidence="2" key="1">
    <citation type="journal article" date="2021" name="New Phytol.">
        <title>Evolutionary innovations through gain and loss of genes in the ectomycorrhizal Boletales.</title>
        <authorList>
            <person name="Wu G."/>
            <person name="Miyauchi S."/>
            <person name="Morin E."/>
            <person name="Kuo A."/>
            <person name="Drula E."/>
            <person name="Varga T."/>
            <person name="Kohler A."/>
            <person name="Feng B."/>
            <person name="Cao Y."/>
            <person name="Lipzen A."/>
            <person name="Daum C."/>
            <person name="Hundley H."/>
            <person name="Pangilinan J."/>
            <person name="Johnson J."/>
            <person name="Barry K."/>
            <person name="LaButti K."/>
            <person name="Ng V."/>
            <person name="Ahrendt S."/>
            <person name="Min B."/>
            <person name="Choi I.G."/>
            <person name="Park H."/>
            <person name="Plett J.M."/>
            <person name="Magnuson J."/>
            <person name="Spatafora J.W."/>
            <person name="Nagy L.G."/>
            <person name="Henrissat B."/>
            <person name="Grigoriev I.V."/>
            <person name="Yang Z.L."/>
            <person name="Xu J."/>
            <person name="Martin F.M."/>
        </authorList>
    </citation>
    <scope>NUCLEOTIDE SEQUENCE</scope>
    <source>
        <strain evidence="2">KKN 215</strain>
    </source>
</reference>
<evidence type="ECO:0000313" key="3">
    <source>
        <dbReference type="Proteomes" id="UP000813824"/>
    </source>
</evidence>
<evidence type="ECO:0000313" key="2">
    <source>
        <dbReference type="EMBL" id="KAH8105843.1"/>
    </source>
</evidence>
<feature type="compositionally biased region" description="Low complexity" evidence="1">
    <location>
        <begin position="195"/>
        <end position="209"/>
    </location>
</feature>
<dbReference type="Proteomes" id="UP000813824">
    <property type="component" value="Unassembled WGS sequence"/>
</dbReference>
<feature type="compositionally biased region" description="Polar residues" evidence="1">
    <location>
        <begin position="56"/>
        <end position="67"/>
    </location>
</feature>
<gene>
    <name evidence="2" type="ORF">BXZ70DRAFT_397129</name>
</gene>
<proteinExistence type="predicted"/>
<feature type="compositionally biased region" description="Polar residues" evidence="1">
    <location>
        <begin position="160"/>
        <end position="170"/>
    </location>
</feature>
<feature type="compositionally biased region" description="Basic residues" evidence="1">
    <location>
        <begin position="219"/>
        <end position="231"/>
    </location>
</feature>
<comment type="caution">
    <text evidence="2">The sequence shown here is derived from an EMBL/GenBank/DDBJ whole genome shotgun (WGS) entry which is preliminary data.</text>
</comment>
<dbReference type="OrthoDB" id="2757395at2759"/>
<dbReference type="AlphaFoldDB" id="A0A8K0UW21"/>
<keyword evidence="3" id="KW-1185">Reference proteome</keyword>
<accession>A0A8K0UW21</accession>
<feature type="compositionally biased region" description="Basic and acidic residues" evidence="1">
    <location>
        <begin position="87"/>
        <end position="159"/>
    </location>
</feature>
<dbReference type="EMBL" id="JAEVFJ010000003">
    <property type="protein sequence ID" value="KAH8105843.1"/>
    <property type="molecule type" value="Genomic_DNA"/>
</dbReference>
<evidence type="ECO:0000256" key="1">
    <source>
        <dbReference type="SAM" id="MobiDB-lite"/>
    </source>
</evidence>
<feature type="region of interest" description="Disordered" evidence="1">
    <location>
        <begin position="1"/>
        <end position="274"/>
    </location>
</feature>